<gene>
    <name evidence="4" type="ORF">FUA23_12775</name>
</gene>
<evidence type="ECO:0000313" key="5">
    <source>
        <dbReference type="Proteomes" id="UP000321907"/>
    </source>
</evidence>
<feature type="chain" id="PRO_5022685700" evidence="2">
    <location>
        <begin position="20"/>
        <end position="476"/>
    </location>
</feature>
<dbReference type="GO" id="GO:0052689">
    <property type="term" value="F:carboxylic ester hydrolase activity"/>
    <property type="evidence" value="ECO:0007669"/>
    <property type="project" value="TreeGrafter"/>
</dbReference>
<comment type="caution">
    <text evidence="4">The sequence shown here is derived from an EMBL/GenBank/DDBJ whole genome shotgun (WGS) entry which is preliminary data.</text>
</comment>
<dbReference type="InterPro" id="IPR053145">
    <property type="entry name" value="AB_hydrolase_Est10"/>
</dbReference>
<dbReference type="Gene3D" id="3.40.50.1820">
    <property type="entry name" value="alpha/beta hydrolase"/>
    <property type="match status" value="1"/>
</dbReference>
<dbReference type="PANTHER" id="PTHR43265">
    <property type="entry name" value="ESTERASE ESTD"/>
    <property type="match status" value="1"/>
</dbReference>
<keyword evidence="5" id="KW-1185">Reference proteome</keyword>
<dbReference type="InterPro" id="IPR029058">
    <property type="entry name" value="AB_hydrolase_fold"/>
</dbReference>
<dbReference type="GO" id="GO:0004252">
    <property type="term" value="F:serine-type endopeptidase activity"/>
    <property type="evidence" value="ECO:0007669"/>
    <property type="project" value="InterPro"/>
</dbReference>
<organism evidence="4 5">
    <name type="scientific">Neolewinella aurantiaca</name>
    <dbReference type="NCBI Taxonomy" id="2602767"/>
    <lineage>
        <taxon>Bacteria</taxon>
        <taxon>Pseudomonadati</taxon>
        <taxon>Bacteroidota</taxon>
        <taxon>Saprospiria</taxon>
        <taxon>Saprospirales</taxon>
        <taxon>Lewinellaceae</taxon>
        <taxon>Neolewinella</taxon>
    </lineage>
</organism>
<evidence type="ECO:0000256" key="1">
    <source>
        <dbReference type="ARBA" id="ARBA00022801"/>
    </source>
</evidence>
<evidence type="ECO:0000313" key="4">
    <source>
        <dbReference type="EMBL" id="TXF88925.1"/>
    </source>
</evidence>
<keyword evidence="1 4" id="KW-0378">Hydrolase</keyword>
<dbReference type="PANTHER" id="PTHR43265:SF1">
    <property type="entry name" value="ESTERASE ESTD"/>
    <property type="match status" value="1"/>
</dbReference>
<dbReference type="Proteomes" id="UP000321907">
    <property type="component" value="Unassembled WGS sequence"/>
</dbReference>
<dbReference type="OrthoDB" id="9809549at2"/>
<dbReference type="PROSITE" id="PS00708">
    <property type="entry name" value="PRO_ENDOPEP_SER"/>
    <property type="match status" value="1"/>
</dbReference>
<proteinExistence type="predicted"/>
<feature type="signal peptide" evidence="2">
    <location>
        <begin position="1"/>
        <end position="19"/>
    </location>
</feature>
<evidence type="ECO:0000259" key="3">
    <source>
        <dbReference type="Pfam" id="PF12146"/>
    </source>
</evidence>
<dbReference type="InterPro" id="IPR002471">
    <property type="entry name" value="Pept_S9_AS"/>
</dbReference>
<dbReference type="AlphaFoldDB" id="A0A5C7FGS7"/>
<accession>A0A5C7FGS7</accession>
<keyword evidence="2" id="KW-0732">Signal</keyword>
<dbReference type="SUPFAM" id="SSF53474">
    <property type="entry name" value="alpha/beta-Hydrolases"/>
    <property type="match status" value="1"/>
</dbReference>
<dbReference type="RefSeq" id="WP_147931133.1">
    <property type="nucleotide sequence ID" value="NZ_VOXD01000018.1"/>
</dbReference>
<dbReference type="GO" id="GO:0006508">
    <property type="term" value="P:proteolysis"/>
    <property type="evidence" value="ECO:0007669"/>
    <property type="project" value="InterPro"/>
</dbReference>
<name>A0A5C7FGS7_9BACT</name>
<sequence>MRTFFTVLLLPLLLSTLSAQDISGNWYTILDAMGTKLPLGLEIKAEGGAYAGAMKSPSQTKVKIPLTSVTFDGKKFTAKEAQTGVTIDGVLNGKELRGIFNQANQDFPVIFTRHRPQAYPIEEGPITITARPQDPVDFPYERSAVNFPGGADGVVIAGELTMPAKGKPKAAIVLVSGSGPQDRNAYLGSQINHSPFLVLSDYLTRKGYAVLRYDDRGVGESTGEFRSATSDDFALDATAAVAYLRSLKELKKVPIGVAGHSEGGMIAPVVASRDEELDFVILMAAPAVSIDSLMLEQRRQVGLSMGQPEMLIRRDEPTLRAAYAWIKDNPDLSQEDYVEGLYGVFEEQLKNLPPALQKSIVDPRAFNAQYVKPLSSPWMRRFIAFEPKDFLSQLSIPVLAINGLLDTQVDGMTNLNAIAETMAINGNKDVTITPLLGLNHLFQPAETGSPTEYGTIEVTFDPTALEAIGRWLDERY</sequence>
<dbReference type="InterPro" id="IPR022742">
    <property type="entry name" value="Hydrolase_4"/>
</dbReference>
<dbReference type="Pfam" id="PF12146">
    <property type="entry name" value="Hydrolase_4"/>
    <property type="match status" value="1"/>
</dbReference>
<dbReference type="EMBL" id="VOXD01000018">
    <property type="protein sequence ID" value="TXF88925.1"/>
    <property type="molecule type" value="Genomic_DNA"/>
</dbReference>
<reference evidence="4 5" key="1">
    <citation type="submission" date="2019-08" db="EMBL/GenBank/DDBJ databases">
        <title>Lewinella sp. strain SSH13 Genome sequencing and assembly.</title>
        <authorList>
            <person name="Kim I."/>
        </authorList>
    </citation>
    <scope>NUCLEOTIDE SEQUENCE [LARGE SCALE GENOMIC DNA]</scope>
    <source>
        <strain evidence="4 5">SSH13</strain>
    </source>
</reference>
<evidence type="ECO:0000256" key="2">
    <source>
        <dbReference type="SAM" id="SignalP"/>
    </source>
</evidence>
<protein>
    <submittedName>
        <fullName evidence="4">Alpha/beta fold hydrolase</fullName>
    </submittedName>
</protein>
<feature type="domain" description="Serine aminopeptidase S33" evidence="3">
    <location>
        <begin position="199"/>
        <end position="294"/>
    </location>
</feature>